<organism evidence="1 2">
    <name type="scientific">Panagrolaimus davidi</name>
    <dbReference type="NCBI Taxonomy" id="227884"/>
    <lineage>
        <taxon>Eukaryota</taxon>
        <taxon>Metazoa</taxon>
        <taxon>Ecdysozoa</taxon>
        <taxon>Nematoda</taxon>
        <taxon>Chromadorea</taxon>
        <taxon>Rhabditida</taxon>
        <taxon>Tylenchina</taxon>
        <taxon>Panagrolaimomorpha</taxon>
        <taxon>Panagrolaimoidea</taxon>
        <taxon>Panagrolaimidae</taxon>
        <taxon>Panagrolaimus</taxon>
    </lineage>
</organism>
<keyword evidence="1" id="KW-1185">Reference proteome</keyword>
<evidence type="ECO:0000313" key="1">
    <source>
        <dbReference type="Proteomes" id="UP000887578"/>
    </source>
</evidence>
<proteinExistence type="predicted"/>
<dbReference type="WBParaSite" id="PDA_v2.g11250.t1">
    <property type="protein sequence ID" value="PDA_v2.g11250.t1"/>
    <property type="gene ID" value="PDA_v2.g11250"/>
</dbReference>
<accession>A0A914P7T7</accession>
<dbReference type="Proteomes" id="UP000887578">
    <property type="component" value="Unplaced"/>
</dbReference>
<name>A0A914P7T7_9BILA</name>
<reference evidence="2" key="1">
    <citation type="submission" date="2022-11" db="UniProtKB">
        <authorList>
            <consortium name="WormBaseParasite"/>
        </authorList>
    </citation>
    <scope>IDENTIFICATION</scope>
</reference>
<dbReference type="AlphaFoldDB" id="A0A914P7T7"/>
<protein>
    <submittedName>
        <fullName evidence="2">Uncharacterized protein</fullName>
    </submittedName>
</protein>
<evidence type="ECO:0000313" key="2">
    <source>
        <dbReference type="WBParaSite" id="PDA_v2.g11250.t1"/>
    </source>
</evidence>
<sequence>MTSIFNIMSFASSTTQSSSTEASSAHVTSTKASIPISSSNHIKIPSNQWEWGFDATGHEKMRIIVYVSNDKEHAYEYRNGGRKMFCLGCHILKKYLYATRSDDDIPIISVPSDYEHICEPRTLKEIREQQTTFFKKGKKRPNNDDFSTIAEHGIGKRTRRSVTRIEQDPELSAIVEDGDNGNAFCDDSDTSEQFPSTSNSRAETLEPIAEVSLPKFQTEPQDPDKQILMNIAEKKVLQYKLPYDKMEIIKNGRMLLKYRFEKLNLPYGPNDVKITCSEREYGHMVRESLSKFIHVETPEQIPLVIWRTVAMSDNYFERVHVALATLKITGGILEAALTRIPKAPRSMLRILTDPDIFNDPETFRTEFRQVPNWEFWQWLIEYDCRMEPHDKKWHMKQVMGEDYNNTDKDDRHTKLDTFIASSKVYTDKLRNRYNDPEDRLKVLKRWYQDW</sequence>